<reference evidence="1" key="1">
    <citation type="submission" date="2018-06" db="EMBL/GenBank/DDBJ databases">
        <authorList>
            <person name="Zhirakovskaya E."/>
        </authorList>
    </citation>
    <scope>NUCLEOTIDE SEQUENCE</scope>
</reference>
<dbReference type="AlphaFoldDB" id="A0A3B0SH59"/>
<dbReference type="GO" id="GO:0005886">
    <property type="term" value="C:plasma membrane"/>
    <property type="evidence" value="ECO:0007669"/>
    <property type="project" value="InterPro"/>
</dbReference>
<dbReference type="NCBIfam" id="TIGR04409">
    <property type="entry name" value="LptC_YrbK"/>
    <property type="match status" value="1"/>
</dbReference>
<accession>A0A3B0SH59</accession>
<dbReference type="EMBL" id="UOEF01000441">
    <property type="protein sequence ID" value="VAW05551.1"/>
    <property type="molecule type" value="Genomic_DNA"/>
</dbReference>
<dbReference type="GO" id="GO:0015221">
    <property type="term" value="F:lipopolysaccharide transmembrane transporter activity"/>
    <property type="evidence" value="ECO:0007669"/>
    <property type="project" value="InterPro"/>
</dbReference>
<gene>
    <name evidence="1" type="ORF">MNBD_ALPHA04-1838</name>
</gene>
<protein>
    <submittedName>
        <fullName evidence="1">Lipopolysaccharide export system protein LptC</fullName>
    </submittedName>
</protein>
<evidence type="ECO:0000313" key="1">
    <source>
        <dbReference type="EMBL" id="VAW05551.1"/>
    </source>
</evidence>
<name>A0A3B0SH59_9ZZZZ</name>
<sequence>MSQAANRIRSRRQKFAAPNSTHDRRVKFLSIVLPLGVGALAAVLALAPFTMSGELSFLLDKDSVDVANERLRVTEAMYRGEDSQGRPFSLKAGSAVQKSSSEPVVELKDLSARILLSDGPAQIRAGNGRYDMDKEDVMVRGPVQVESAGGYRLTTNNVTIDLKSRTLKSDAAVKGRTNIGTFRADRLKADMAARTVTLDGNAQLRIVQNGLKSQ</sequence>
<proteinExistence type="predicted"/>
<dbReference type="InterPro" id="IPR010664">
    <property type="entry name" value="LipoPS_assembly_LptC-rel"/>
</dbReference>
<dbReference type="InterPro" id="IPR026265">
    <property type="entry name" value="LptC"/>
</dbReference>
<dbReference type="Gene3D" id="2.60.450.10">
    <property type="entry name" value="Lipopolysaccharide (LPS) transport protein A like domain"/>
    <property type="match status" value="1"/>
</dbReference>
<organism evidence="1">
    <name type="scientific">hydrothermal vent metagenome</name>
    <dbReference type="NCBI Taxonomy" id="652676"/>
    <lineage>
        <taxon>unclassified sequences</taxon>
        <taxon>metagenomes</taxon>
        <taxon>ecological metagenomes</taxon>
    </lineage>
</organism>
<dbReference type="Pfam" id="PF06835">
    <property type="entry name" value="LptC"/>
    <property type="match status" value="1"/>
</dbReference>